<dbReference type="AlphaFoldDB" id="A0AA40DTQ2"/>
<organism evidence="2 3">
    <name type="scientific">Lasiosphaeria miniovina</name>
    <dbReference type="NCBI Taxonomy" id="1954250"/>
    <lineage>
        <taxon>Eukaryota</taxon>
        <taxon>Fungi</taxon>
        <taxon>Dikarya</taxon>
        <taxon>Ascomycota</taxon>
        <taxon>Pezizomycotina</taxon>
        <taxon>Sordariomycetes</taxon>
        <taxon>Sordariomycetidae</taxon>
        <taxon>Sordariales</taxon>
        <taxon>Lasiosphaeriaceae</taxon>
        <taxon>Lasiosphaeria</taxon>
    </lineage>
</organism>
<proteinExistence type="predicted"/>
<sequence>MQDQKKQLRNARKLRVTWIKEYDITQFKKHVLNHEEKAIARNIEAHERKIAACLKKTNEQLAKEQSMALAEKRKLEEKQAADLKRVEDMKAEEKEKEEIHV</sequence>
<evidence type="ECO:0000256" key="1">
    <source>
        <dbReference type="SAM" id="MobiDB-lite"/>
    </source>
</evidence>
<dbReference type="GeneID" id="85328903"/>
<accession>A0AA40DTQ2</accession>
<keyword evidence="3" id="KW-1185">Reference proteome</keyword>
<gene>
    <name evidence="2" type="ORF">B0T26DRAFT_753155</name>
</gene>
<dbReference type="EMBL" id="JAUIRO010000005">
    <property type="protein sequence ID" value="KAK0712987.1"/>
    <property type="molecule type" value="Genomic_DNA"/>
</dbReference>
<name>A0AA40DTQ2_9PEZI</name>
<dbReference type="Proteomes" id="UP001172101">
    <property type="component" value="Unassembled WGS sequence"/>
</dbReference>
<dbReference type="RefSeq" id="XP_060294310.1">
    <property type="nucleotide sequence ID" value="XM_060445633.1"/>
</dbReference>
<reference evidence="2" key="1">
    <citation type="submission" date="2023-06" db="EMBL/GenBank/DDBJ databases">
        <title>Genome-scale phylogeny and comparative genomics of the fungal order Sordariales.</title>
        <authorList>
            <consortium name="Lawrence Berkeley National Laboratory"/>
            <person name="Hensen N."/>
            <person name="Bonometti L."/>
            <person name="Westerberg I."/>
            <person name="Brannstrom I.O."/>
            <person name="Guillou S."/>
            <person name="Cros-Aarteil S."/>
            <person name="Calhoun S."/>
            <person name="Haridas S."/>
            <person name="Kuo A."/>
            <person name="Mondo S."/>
            <person name="Pangilinan J."/>
            <person name="Riley R."/>
            <person name="LaButti K."/>
            <person name="Andreopoulos B."/>
            <person name="Lipzen A."/>
            <person name="Chen C."/>
            <person name="Yanf M."/>
            <person name="Daum C."/>
            <person name="Ng V."/>
            <person name="Clum A."/>
            <person name="Steindorff A."/>
            <person name="Ohm R."/>
            <person name="Martin F."/>
            <person name="Silar P."/>
            <person name="Natvig D."/>
            <person name="Lalanne C."/>
            <person name="Gautier V."/>
            <person name="Ament-velasquez S.L."/>
            <person name="Kruys A."/>
            <person name="Hutchinson M.I."/>
            <person name="Powell A.J."/>
            <person name="Barry K."/>
            <person name="Miller A.N."/>
            <person name="Grigoriev I.V."/>
            <person name="Debuchy R."/>
            <person name="Gladieux P."/>
            <person name="Thoren M.H."/>
            <person name="Johannesson H."/>
        </authorList>
    </citation>
    <scope>NUCLEOTIDE SEQUENCE</scope>
    <source>
        <strain evidence="2">SMH2392-1A</strain>
    </source>
</reference>
<protein>
    <submittedName>
        <fullName evidence="2">Uncharacterized protein</fullName>
    </submittedName>
</protein>
<comment type="caution">
    <text evidence="2">The sequence shown here is derived from an EMBL/GenBank/DDBJ whole genome shotgun (WGS) entry which is preliminary data.</text>
</comment>
<evidence type="ECO:0000313" key="3">
    <source>
        <dbReference type="Proteomes" id="UP001172101"/>
    </source>
</evidence>
<evidence type="ECO:0000313" key="2">
    <source>
        <dbReference type="EMBL" id="KAK0712987.1"/>
    </source>
</evidence>
<feature type="region of interest" description="Disordered" evidence="1">
    <location>
        <begin position="80"/>
        <end position="101"/>
    </location>
</feature>